<accession>A0ABN3VUV1</accession>
<gene>
    <name evidence="2" type="ORF">GCM10010517_24710</name>
</gene>
<evidence type="ECO:0000256" key="1">
    <source>
        <dbReference type="SAM" id="MobiDB-lite"/>
    </source>
</evidence>
<proteinExistence type="predicted"/>
<name>A0ABN3VUV1_9ACTN</name>
<reference evidence="2 3" key="1">
    <citation type="journal article" date="2019" name="Int. J. Syst. Evol. Microbiol.">
        <title>The Global Catalogue of Microorganisms (GCM) 10K type strain sequencing project: providing services to taxonomists for standard genome sequencing and annotation.</title>
        <authorList>
            <consortium name="The Broad Institute Genomics Platform"/>
            <consortium name="The Broad Institute Genome Sequencing Center for Infectious Disease"/>
            <person name="Wu L."/>
            <person name="Ma J."/>
        </authorList>
    </citation>
    <scope>NUCLEOTIDE SEQUENCE [LARGE SCALE GENOMIC DNA]</scope>
    <source>
        <strain evidence="2 3">JCM 6242</strain>
    </source>
</reference>
<keyword evidence="3" id="KW-1185">Reference proteome</keyword>
<feature type="region of interest" description="Disordered" evidence="1">
    <location>
        <begin position="84"/>
        <end position="105"/>
    </location>
</feature>
<sequence length="105" mass="11173">MAEKRWGSLALFPMALDLERPPVMEVETGYRSGDAMHPLPGEPRAAYDPVGTGLGRRHRAKVAELAALDPDQARLLGLEHVSERTLERSGGSGSVQAVPGSAADI</sequence>
<dbReference type="Proteomes" id="UP001500831">
    <property type="component" value="Unassembled WGS sequence"/>
</dbReference>
<feature type="region of interest" description="Disordered" evidence="1">
    <location>
        <begin position="31"/>
        <end position="52"/>
    </location>
</feature>
<evidence type="ECO:0000313" key="2">
    <source>
        <dbReference type="EMBL" id="GAA2865375.1"/>
    </source>
</evidence>
<organism evidence="2 3">
    <name type="scientific">Streptosporangium fragile</name>
    <dbReference type="NCBI Taxonomy" id="46186"/>
    <lineage>
        <taxon>Bacteria</taxon>
        <taxon>Bacillati</taxon>
        <taxon>Actinomycetota</taxon>
        <taxon>Actinomycetes</taxon>
        <taxon>Streptosporangiales</taxon>
        <taxon>Streptosporangiaceae</taxon>
        <taxon>Streptosporangium</taxon>
    </lineage>
</organism>
<protein>
    <submittedName>
        <fullName evidence="2">Uncharacterized protein</fullName>
    </submittedName>
</protein>
<dbReference type="EMBL" id="BAAAVI010000014">
    <property type="protein sequence ID" value="GAA2865375.1"/>
    <property type="molecule type" value="Genomic_DNA"/>
</dbReference>
<comment type="caution">
    <text evidence="2">The sequence shown here is derived from an EMBL/GenBank/DDBJ whole genome shotgun (WGS) entry which is preliminary data.</text>
</comment>
<evidence type="ECO:0000313" key="3">
    <source>
        <dbReference type="Proteomes" id="UP001500831"/>
    </source>
</evidence>